<dbReference type="InterPro" id="IPR033121">
    <property type="entry name" value="PEPTIDASE_A1"/>
</dbReference>
<keyword evidence="2" id="KW-0378">Hydrolase</keyword>
<protein>
    <submittedName>
        <fullName evidence="2">Acid protease</fullName>
    </submittedName>
</protein>
<dbReference type="InterPro" id="IPR021109">
    <property type="entry name" value="Peptidase_aspartic_dom_sf"/>
</dbReference>
<dbReference type="EMBL" id="MU005999">
    <property type="protein sequence ID" value="KAF2858990.1"/>
    <property type="molecule type" value="Genomic_DNA"/>
</dbReference>
<dbReference type="GO" id="GO:0006508">
    <property type="term" value="P:proteolysis"/>
    <property type="evidence" value="ECO:0007669"/>
    <property type="project" value="UniProtKB-KW"/>
</dbReference>
<evidence type="ECO:0000313" key="2">
    <source>
        <dbReference type="EMBL" id="KAF2858990.1"/>
    </source>
</evidence>
<feature type="non-terminal residue" evidence="2">
    <location>
        <position position="1"/>
    </location>
</feature>
<dbReference type="Pfam" id="PF00026">
    <property type="entry name" value="Asp"/>
    <property type="match status" value="1"/>
</dbReference>
<name>A0A6A7BUV3_9PEZI</name>
<proteinExistence type="predicted"/>
<dbReference type="GO" id="GO:0008233">
    <property type="term" value="F:peptidase activity"/>
    <property type="evidence" value="ECO:0007669"/>
    <property type="project" value="UniProtKB-KW"/>
</dbReference>
<gene>
    <name evidence="2" type="ORF">K470DRAFT_271952</name>
</gene>
<dbReference type="AlphaFoldDB" id="A0A6A7BUV3"/>
<accession>A0A6A7BUV3</accession>
<evidence type="ECO:0000259" key="1">
    <source>
        <dbReference type="PROSITE" id="PS51767"/>
    </source>
</evidence>
<dbReference type="Gene3D" id="2.40.70.10">
    <property type="entry name" value="Acid Proteases"/>
    <property type="match status" value="1"/>
</dbReference>
<evidence type="ECO:0000313" key="3">
    <source>
        <dbReference type="Proteomes" id="UP000799421"/>
    </source>
</evidence>
<organism evidence="2 3">
    <name type="scientific">Piedraia hortae CBS 480.64</name>
    <dbReference type="NCBI Taxonomy" id="1314780"/>
    <lineage>
        <taxon>Eukaryota</taxon>
        <taxon>Fungi</taxon>
        <taxon>Dikarya</taxon>
        <taxon>Ascomycota</taxon>
        <taxon>Pezizomycotina</taxon>
        <taxon>Dothideomycetes</taxon>
        <taxon>Dothideomycetidae</taxon>
        <taxon>Capnodiales</taxon>
        <taxon>Piedraiaceae</taxon>
        <taxon>Piedraia</taxon>
    </lineage>
</organism>
<dbReference type="Proteomes" id="UP000799421">
    <property type="component" value="Unassembled WGS sequence"/>
</dbReference>
<feature type="domain" description="Peptidase A1" evidence="1">
    <location>
        <begin position="1"/>
        <end position="76"/>
    </location>
</feature>
<keyword evidence="3" id="KW-1185">Reference proteome</keyword>
<reference evidence="2" key="1">
    <citation type="journal article" date="2020" name="Stud. Mycol.">
        <title>101 Dothideomycetes genomes: a test case for predicting lifestyles and emergence of pathogens.</title>
        <authorList>
            <person name="Haridas S."/>
            <person name="Albert R."/>
            <person name="Binder M."/>
            <person name="Bloem J."/>
            <person name="Labutti K."/>
            <person name="Salamov A."/>
            <person name="Andreopoulos B."/>
            <person name="Baker S."/>
            <person name="Barry K."/>
            <person name="Bills G."/>
            <person name="Bluhm B."/>
            <person name="Cannon C."/>
            <person name="Castanera R."/>
            <person name="Culley D."/>
            <person name="Daum C."/>
            <person name="Ezra D."/>
            <person name="Gonzalez J."/>
            <person name="Henrissat B."/>
            <person name="Kuo A."/>
            <person name="Liang C."/>
            <person name="Lipzen A."/>
            <person name="Lutzoni F."/>
            <person name="Magnuson J."/>
            <person name="Mondo S."/>
            <person name="Nolan M."/>
            <person name="Ohm R."/>
            <person name="Pangilinan J."/>
            <person name="Park H.-J."/>
            <person name="Ramirez L."/>
            <person name="Alfaro M."/>
            <person name="Sun H."/>
            <person name="Tritt A."/>
            <person name="Yoshinaga Y."/>
            <person name="Zwiers L.-H."/>
            <person name="Turgeon B."/>
            <person name="Goodwin S."/>
            <person name="Spatafora J."/>
            <person name="Crous P."/>
            <person name="Grigoriev I."/>
        </authorList>
    </citation>
    <scope>NUCLEOTIDE SEQUENCE</scope>
    <source>
        <strain evidence="2">CBS 480.64</strain>
    </source>
</reference>
<sequence length="79" mass="8346">GGYVYDCNAKLPDLAVSIGDYMAVIPGSAITYAQQGDKCFGGVQGNKGQDVQIWGDVFLKPFLAVFDGGNKQFGVAPKK</sequence>
<dbReference type="SUPFAM" id="SSF50630">
    <property type="entry name" value="Acid proteases"/>
    <property type="match status" value="1"/>
</dbReference>
<dbReference type="OrthoDB" id="2747330at2759"/>
<dbReference type="PROSITE" id="PS51767">
    <property type="entry name" value="PEPTIDASE_A1"/>
    <property type="match status" value="1"/>
</dbReference>
<keyword evidence="2" id="KW-0645">Protease</keyword>